<evidence type="ECO:0000313" key="2">
    <source>
        <dbReference type="EMBL" id="RDU66515.1"/>
    </source>
</evidence>
<feature type="transmembrane region" description="Helical" evidence="1">
    <location>
        <begin position="723"/>
        <end position="743"/>
    </location>
</feature>
<feature type="transmembrane region" description="Helical" evidence="1">
    <location>
        <begin position="658"/>
        <end position="676"/>
    </location>
</feature>
<organism evidence="2 3">
    <name type="scientific">Helicobacter didelphidarum</name>
    <dbReference type="NCBI Taxonomy" id="2040648"/>
    <lineage>
        <taxon>Bacteria</taxon>
        <taxon>Pseudomonadati</taxon>
        <taxon>Campylobacterota</taxon>
        <taxon>Epsilonproteobacteria</taxon>
        <taxon>Campylobacterales</taxon>
        <taxon>Helicobacteraceae</taxon>
        <taxon>Helicobacter</taxon>
    </lineage>
</organism>
<name>A0A3D8INK1_9HELI</name>
<dbReference type="InterPro" id="IPR001646">
    <property type="entry name" value="5peptide_repeat"/>
</dbReference>
<dbReference type="AlphaFoldDB" id="A0A3D8INK1"/>
<keyword evidence="1" id="KW-1133">Transmembrane helix</keyword>
<dbReference type="Pfam" id="PF13576">
    <property type="entry name" value="Pentapeptide_3"/>
    <property type="match status" value="1"/>
</dbReference>
<protein>
    <recommendedName>
        <fullName evidence="4">Pentapeptide repeat-containing protein</fullName>
    </recommendedName>
</protein>
<keyword evidence="3" id="KW-1185">Reference proteome</keyword>
<dbReference type="EMBL" id="NXLQ01000004">
    <property type="protein sequence ID" value="RDU66515.1"/>
    <property type="molecule type" value="Genomic_DNA"/>
</dbReference>
<feature type="transmembrane region" description="Helical" evidence="1">
    <location>
        <begin position="605"/>
        <end position="631"/>
    </location>
</feature>
<dbReference type="Gene3D" id="2.160.20.80">
    <property type="entry name" value="E3 ubiquitin-protein ligase SopA"/>
    <property type="match status" value="1"/>
</dbReference>
<accession>A0A3D8INK1</accession>
<feature type="transmembrane region" description="Helical" evidence="1">
    <location>
        <begin position="683"/>
        <end position="703"/>
    </location>
</feature>
<dbReference type="OrthoDB" id="5324042at2"/>
<evidence type="ECO:0008006" key="4">
    <source>
        <dbReference type="Google" id="ProtNLM"/>
    </source>
</evidence>
<evidence type="ECO:0000313" key="3">
    <source>
        <dbReference type="Proteomes" id="UP000256379"/>
    </source>
</evidence>
<reference evidence="2 3" key="1">
    <citation type="submission" date="2018-04" db="EMBL/GenBank/DDBJ databases">
        <title>Novel Campyloabacter and Helicobacter Species and Strains.</title>
        <authorList>
            <person name="Mannion A.J."/>
            <person name="Shen Z."/>
            <person name="Fox J.G."/>
        </authorList>
    </citation>
    <scope>NUCLEOTIDE SEQUENCE [LARGE SCALE GENOMIC DNA]</scope>
    <source>
        <strain evidence="2 3">MIT 17-337</strain>
    </source>
</reference>
<dbReference type="Proteomes" id="UP000256379">
    <property type="component" value="Unassembled WGS sequence"/>
</dbReference>
<gene>
    <name evidence="2" type="ORF">CQA53_03475</name>
</gene>
<proteinExistence type="predicted"/>
<keyword evidence="1" id="KW-0812">Transmembrane</keyword>
<evidence type="ECO:0000256" key="1">
    <source>
        <dbReference type="SAM" id="Phobius"/>
    </source>
</evidence>
<sequence length="754" mass="88339">MIMLDDDSIYRIRSNIAKFLFGDKNQIEKIKHRHNIISITDEEAQEIALNKETTQIVEKKEDIFSIQNEDDIGSQSKEEVLNFMSPLIDKVNLEFVSCSFSKAIINQTKDKISASETNNYHFDAEEQPEYSQKKYMKYSGSLIFQDCMFEKEVNFSNTYFAQKFTLLGKIEFKEKANFTNTFFNSFNSSQVNLIFNSDCLFKNSWFLDSFNDDNIIYKKHNILFNKTKFNGIADFSNTYFSNGECATTYEEEKYIEFQECEFKEINFSNCQFRSNISFGGVFKGNQKINFSQCQFEKKFDFINRIINDEKKSLEIDFSRANFNEDIDFSGSKNIQYIFKENGFSKDLNFKDSEFNSPLDYSKSTFSGNIDFKRCEFKAKVIFKNATFKQEVDFSNAIFKGKANFSNTKFLHDTYFHRAIFKKDLQMYRSHFTKVANFYFVTFQNVPNFSACVFEKPKQVNFVGVDTSKLTLEVNKHYIENIANEDKKTDDKRTIKEWKIQHAQNTKDSYRVIKDMLLTQNNLLEAQAWHKLELYAKELELEFKTERENNENTTLSIINKIKKYLSYIIKVIKKITKKDKIDKYQLWFYRTTSDHHTDLLKSFHSLLILIGMFGILSAIAIYGVNYCAFSFWDLHPHSASEFYSKHINHFVLTNSIKTLIINLTLNIVFIGLFLFVLSFNDKMILRYFSIILSYIITFSILLSSPKYLVPVIGVFTDKGMLLDPLSVIGAVYTIFFGFMVFSLIKTARKNSIIPS</sequence>
<comment type="caution">
    <text evidence="2">The sequence shown here is derived from an EMBL/GenBank/DDBJ whole genome shotgun (WGS) entry which is preliminary data.</text>
</comment>
<keyword evidence="1" id="KW-0472">Membrane</keyword>